<dbReference type="PROSITE" id="PS51083">
    <property type="entry name" value="ZF_HIT"/>
    <property type="match status" value="1"/>
</dbReference>
<feature type="domain" description="HIT-type" evidence="3">
    <location>
        <begin position="4"/>
        <end position="41"/>
    </location>
</feature>
<evidence type="ECO:0000313" key="4">
    <source>
        <dbReference type="EMBL" id="VUG16660.1"/>
    </source>
</evidence>
<dbReference type="Pfam" id="PF04438">
    <property type="entry name" value="zf-HIT"/>
    <property type="match status" value="1"/>
</dbReference>
<sequence>MVVCEVCHREEAKYKCPKCNARYCSLQCFISPRHKENDQKILQRKNEGKNTDEHQETNDNDSLDIPKKDELVGNLLKNEKFAAYMKEPVVQFYILTLNEILHNISLTNEYNREGRLEVANKKLANLRSKGLEYNELFEEFCECALDLLGS</sequence>
<dbReference type="AlphaFoldDB" id="A0A7D9GY12"/>
<dbReference type="SUPFAM" id="SSF144232">
    <property type="entry name" value="HIT/MYND zinc finger-like"/>
    <property type="match status" value="1"/>
</dbReference>
<evidence type="ECO:0000259" key="3">
    <source>
        <dbReference type="PROSITE" id="PS51083"/>
    </source>
</evidence>
<feature type="region of interest" description="Disordered" evidence="2">
    <location>
        <begin position="44"/>
        <end position="65"/>
    </location>
</feature>
<proteinExistence type="predicted"/>
<dbReference type="Gene3D" id="3.30.60.190">
    <property type="match status" value="1"/>
</dbReference>
<reference evidence="4 5" key="1">
    <citation type="submission" date="2019-07" db="EMBL/GenBank/DDBJ databases">
        <authorList>
            <person name="Friedrich A."/>
            <person name="Schacherer J."/>
        </authorList>
    </citation>
    <scope>NUCLEOTIDE SEQUENCE [LARGE SCALE GENOMIC DNA]</scope>
</reference>
<gene>
    <name evidence="4" type="ORF">DEBR0S1_22452G</name>
</gene>
<dbReference type="InterPro" id="IPR007529">
    <property type="entry name" value="Znf_HIT"/>
</dbReference>
<evidence type="ECO:0000256" key="2">
    <source>
        <dbReference type="SAM" id="MobiDB-lite"/>
    </source>
</evidence>
<name>A0A7D9GY12_DEKBR</name>
<keyword evidence="1" id="KW-0863">Zinc-finger</keyword>
<dbReference type="Proteomes" id="UP000478008">
    <property type="component" value="Unassembled WGS sequence"/>
</dbReference>
<dbReference type="Gene3D" id="1.20.1440.260">
    <property type="match status" value="1"/>
</dbReference>
<organism evidence="4 5">
    <name type="scientific">Dekkera bruxellensis</name>
    <name type="common">Brettanomyces custersii</name>
    <dbReference type="NCBI Taxonomy" id="5007"/>
    <lineage>
        <taxon>Eukaryota</taxon>
        <taxon>Fungi</taxon>
        <taxon>Dikarya</taxon>
        <taxon>Ascomycota</taxon>
        <taxon>Saccharomycotina</taxon>
        <taxon>Pichiomycetes</taxon>
        <taxon>Pichiales</taxon>
        <taxon>Pichiaceae</taxon>
        <taxon>Brettanomyces</taxon>
    </lineage>
</organism>
<evidence type="ECO:0000256" key="1">
    <source>
        <dbReference type="PROSITE-ProRule" id="PRU00453"/>
    </source>
</evidence>
<keyword evidence="1" id="KW-0479">Metal-binding</keyword>
<keyword evidence="5" id="KW-1185">Reference proteome</keyword>
<protein>
    <submittedName>
        <fullName evidence="4">DEBR0S1_22452g1_1</fullName>
    </submittedName>
</protein>
<dbReference type="GO" id="GO:0008270">
    <property type="term" value="F:zinc ion binding"/>
    <property type="evidence" value="ECO:0007669"/>
    <property type="project" value="UniProtKB-UniRule"/>
</dbReference>
<evidence type="ECO:0000313" key="5">
    <source>
        <dbReference type="Proteomes" id="UP000478008"/>
    </source>
</evidence>
<accession>A0A7D9GY12</accession>
<dbReference type="CDD" id="cd23024">
    <property type="entry name" value="zf-HIT_ZNHIT2-3"/>
    <property type="match status" value="1"/>
</dbReference>
<keyword evidence="1" id="KW-0862">Zinc</keyword>
<feature type="compositionally biased region" description="Basic and acidic residues" evidence="2">
    <location>
        <begin position="44"/>
        <end position="57"/>
    </location>
</feature>
<dbReference type="EMBL" id="CABFWN010000001">
    <property type="protein sequence ID" value="VUG16660.1"/>
    <property type="molecule type" value="Genomic_DNA"/>
</dbReference>